<evidence type="ECO:0000256" key="1">
    <source>
        <dbReference type="SAM" id="SignalP"/>
    </source>
</evidence>
<feature type="domain" description="Plastid division protein CDP1-like 2nd alpha solenoid" evidence="3">
    <location>
        <begin position="378"/>
        <end position="499"/>
    </location>
</feature>
<dbReference type="InterPro" id="IPR025344">
    <property type="entry name" value="CDP1-like_IMS"/>
</dbReference>
<keyword evidence="6" id="KW-1185">Reference proteome</keyword>
<dbReference type="InterPro" id="IPR044685">
    <property type="entry name" value="CPD1-like"/>
</dbReference>
<feature type="domain" description="Plastid division protein CDP1-like IMS" evidence="2">
    <location>
        <begin position="700"/>
        <end position="818"/>
    </location>
</feature>
<gene>
    <name evidence="5" type="ORF">Bca52824_025973</name>
</gene>
<protein>
    <recommendedName>
        <fullName evidence="7">ARC6 IMS domain-containing protein</fullName>
    </recommendedName>
</protein>
<evidence type="ECO:0000259" key="2">
    <source>
        <dbReference type="Pfam" id="PF13355"/>
    </source>
</evidence>
<dbReference type="AlphaFoldDB" id="A0A8X7V7G4"/>
<dbReference type="PANTHER" id="PTHR33925">
    <property type="entry name" value="PLASTID DIVISION PROTEIN CDP1, CHLOROPLASTIC-RELATED"/>
    <property type="match status" value="1"/>
</dbReference>
<evidence type="ECO:0000313" key="5">
    <source>
        <dbReference type="EMBL" id="KAG2306225.1"/>
    </source>
</evidence>
<dbReference type="Proteomes" id="UP000886595">
    <property type="component" value="Unassembled WGS sequence"/>
</dbReference>
<dbReference type="Pfam" id="PF23468">
    <property type="entry name" value="ARC6"/>
    <property type="match status" value="1"/>
</dbReference>
<dbReference type="EMBL" id="JAAMPC010000006">
    <property type="protein sequence ID" value="KAG2306225.1"/>
    <property type="molecule type" value="Genomic_DNA"/>
</dbReference>
<sequence length="827" mass="91339">MKTNVNFLRVVLLKLRFSNASALHVSSPLLLLCSAESLIAAPASSYTPEVQISCFLVARSDPGEFDGFSFSSRRRRLNAAASGGGGGAHVVDNAPYRTSSLAASTSTIEIPVTCYQLIGVSEKAEKDEVVKSVLNLKKADAEEGYTMEAAAARQDLLMDVRDKLLFEPDYAGNLKENIAPKSPLRIPWAWLPAALCLLQEVGEEKLVLDIGRAALRHLDSKSFIHDIFLSMALAECAVAKDAFEANKVSQGFEALARAQSFLKSKATLGKLALLSQIEESLEELAAPCTLDLLGLPPLPENAERRRGAVAALRELLRQGLDVEASCQIQDWPCFLSQAISRLLATEIVDLLPWDTLAITRKNKKSLESHNQRVVIDFNCFYMVLVAHIAVGFSSKQNDKINKAKSICECLMASEGVDLKFEEAFCSFLLNQGSEAEALEKLKQLDSNSDSAVRNSILGKELRSTSATPSLEAWLKDSVLANFPDTRGCSPSLANFFRAEKKYPENKKMGSPPIINHKTNQRPISSMQFMNSSQHLYTAVEQLAPTNLQSPVASTKNIDESGASRPSVQLKRNLGLQQNKIWNGWFSQSSLIKRVSVAALLGCTVFFSLKLTGLRSSRLQSLPIWGSAKPHSESDSGNFRRNLASVNRNGIVGNIKTLVDMLKMQHGEHPDALYLKSFGLSATLSHPTSEVHKRPMLTEDAEELVRQWENIKAEALGPTHQVYSLPEVLDEAMLVQWQTLAQTAKAKSCYWKFVLLHLEILQAHIVTDGTIDGEIAEIEVLLEEAAELVDESQPKNAKYYSTYHVRYTLKKQEDGSWKFCQSDIQIQK</sequence>
<comment type="caution">
    <text evidence="5">The sequence shown here is derived from an EMBL/GenBank/DDBJ whole genome shotgun (WGS) entry which is preliminary data.</text>
</comment>
<dbReference type="GO" id="GO:0010020">
    <property type="term" value="P:chloroplast fission"/>
    <property type="evidence" value="ECO:0007669"/>
    <property type="project" value="TreeGrafter"/>
</dbReference>
<dbReference type="Pfam" id="PF13355">
    <property type="entry name" value="ARC6-like_IMS"/>
    <property type="match status" value="1"/>
</dbReference>
<evidence type="ECO:0000259" key="3">
    <source>
        <dbReference type="Pfam" id="PF23468"/>
    </source>
</evidence>
<feature type="domain" description="Plastid division protein CDP1-like 1st alpha solenoid" evidence="4">
    <location>
        <begin position="185"/>
        <end position="332"/>
    </location>
</feature>
<evidence type="ECO:0000259" key="4">
    <source>
        <dbReference type="Pfam" id="PF25515"/>
    </source>
</evidence>
<dbReference type="InterPro" id="IPR057137">
    <property type="entry name" value="CDP1-like_a_solenoid_2"/>
</dbReference>
<dbReference type="GO" id="GO:0009706">
    <property type="term" value="C:chloroplast inner membrane"/>
    <property type="evidence" value="ECO:0007669"/>
    <property type="project" value="TreeGrafter"/>
</dbReference>
<evidence type="ECO:0008006" key="7">
    <source>
        <dbReference type="Google" id="ProtNLM"/>
    </source>
</evidence>
<name>A0A8X7V7G4_BRACI</name>
<feature type="chain" id="PRO_5036487942" description="ARC6 IMS domain-containing protein" evidence="1">
    <location>
        <begin position="23"/>
        <end position="827"/>
    </location>
</feature>
<dbReference type="Pfam" id="PF25515">
    <property type="entry name" value="Arm_PDR"/>
    <property type="match status" value="1"/>
</dbReference>
<accession>A0A8X7V7G4</accession>
<keyword evidence="1" id="KW-0732">Signal</keyword>
<evidence type="ECO:0000313" key="6">
    <source>
        <dbReference type="Proteomes" id="UP000886595"/>
    </source>
</evidence>
<reference evidence="5 6" key="1">
    <citation type="submission" date="2020-02" db="EMBL/GenBank/DDBJ databases">
        <authorList>
            <person name="Ma Q."/>
            <person name="Huang Y."/>
            <person name="Song X."/>
            <person name="Pei D."/>
        </authorList>
    </citation>
    <scope>NUCLEOTIDE SEQUENCE [LARGE SCALE GENOMIC DNA]</scope>
    <source>
        <strain evidence="5">Sxm20200214</strain>
        <tissue evidence="5">Leaf</tissue>
    </source>
</reference>
<dbReference type="InterPro" id="IPR058032">
    <property type="entry name" value="CDP1-like_a_solenoid_1"/>
</dbReference>
<dbReference type="PANTHER" id="PTHR33925:SF2">
    <property type="entry name" value="PLASTID DIVISION PROTEIN CDP1, CHLOROPLASTIC"/>
    <property type="match status" value="1"/>
</dbReference>
<organism evidence="5 6">
    <name type="scientific">Brassica carinata</name>
    <name type="common">Ethiopian mustard</name>
    <name type="synonym">Abyssinian cabbage</name>
    <dbReference type="NCBI Taxonomy" id="52824"/>
    <lineage>
        <taxon>Eukaryota</taxon>
        <taxon>Viridiplantae</taxon>
        <taxon>Streptophyta</taxon>
        <taxon>Embryophyta</taxon>
        <taxon>Tracheophyta</taxon>
        <taxon>Spermatophyta</taxon>
        <taxon>Magnoliopsida</taxon>
        <taxon>eudicotyledons</taxon>
        <taxon>Gunneridae</taxon>
        <taxon>Pentapetalae</taxon>
        <taxon>rosids</taxon>
        <taxon>malvids</taxon>
        <taxon>Brassicales</taxon>
        <taxon>Brassicaceae</taxon>
        <taxon>Brassiceae</taxon>
        <taxon>Brassica</taxon>
    </lineage>
</organism>
<feature type="signal peptide" evidence="1">
    <location>
        <begin position="1"/>
        <end position="22"/>
    </location>
</feature>
<dbReference type="OrthoDB" id="1708707at2759"/>
<proteinExistence type="predicted"/>